<keyword evidence="2" id="KW-1185">Reference proteome</keyword>
<dbReference type="AlphaFoldDB" id="A0A7C8BQY4"/>
<name>A0A7C8BQY4_9ACTN</name>
<dbReference type="EMBL" id="WAJS01000017">
    <property type="protein sequence ID" value="KAB1647965.1"/>
    <property type="molecule type" value="Genomic_DNA"/>
</dbReference>
<gene>
    <name evidence="1" type="ORF">F8D48_06645</name>
</gene>
<proteinExistence type="predicted"/>
<dbReference type="RefSeq" id="WP_151430622.1">
    <property type="nucleotide sequence ID" value="NZ_JANJZI010000003.1"/>
</dbReference>
<organism evidence="1 2">
    <name type="scientific">Adlercreutzia muris</name>
    <dbReference type="NCBI Taxonomy" id="1796610"/>
    <lineage>
        <taxon>Bacteria</taxon>
        <taxon>Bacillati</taxon>
        <taxon>Actinomycetota</taxon>
        <taxon>Coriobacteriia</taxon>
        <taxon>Eggerthellales</taxon>
        <taxon>Eggerthellaceae</taxon>
        <taxon>Adlercreutzia</taxon>
    </lineage>
</organism>
<protein>
    <submittedName>
        <fullName evidence="1">MucR family transcriptional regulator</fullName>
    </submittedName>
</protein>
<dbReference type="Proteomes" id="UP000479639">
    <property type="component" value="Unassembled WGS sequence"/>
</dbReference>
<evidence type="ECO:0000313" key="2">
    <source>
        <dbReference type="Proteomes" id="UP000479639"/>
    </source>
</evidence>
<sequence length="55" mass="5538">MEFNDGDVLGMTAAIVASAVSGAQPDPEYVADLIAKVYDALDSAAAGDTDGDGEF</sequence>
<comment type="caution">
    <text evidence="1">The sequence shown here is derived from an EMBL/GenBank/DDBJ whole genome shotgun (WGS) entry which is preliminary data.</text>
</comment>
<reference evidence="1 2" key="1">
    <citation type="submission" date="2019-09" db="EMBL/GenBank/DDBJ databases">
        <title>Whole genome shotgun sequencing (WGS) of Ellagibacter isourolithinifaciens DSM 104140(T) and Adlercreutzia muris DSM 29508(T).</title>
        <authorList>
            <person name="Stoll D.A."/>
            <person name="Danylec N."/>
            <person name="Huch M."/>
        </authorList>
    </citation>
    <scope>NUCLEOTIDE SEQUENCE [LARGE SCALE GENOMIC DNA]</scope>
    <source>
        <strain evidence="1 2">DSM 29508</strain>
    </source>
</reference>
<evidence type="ECO:0000313" key="1">
    <source>
        <dbReference type="EMBL" id="KAB1647965.1"/>
    </source>
</evidence>
<accession>A0A7C8BQY4</accession>